<evidence type="ECO:0000256" key="2">
    <source>
        <dbReference type="ARBA" id="ARBA00022452"/>
    </source>
</evidence>
<dbReference type="eggNOG" id="COG1538">
    <property type="taxonomic scope" value="Bacteria"/>
</dbReference>
<dbReference type="GO" id="GO:0009279">
    <property type="term" value="C:cell outer membrane"/>
    <property type="evidence" value="ECO:0007669"/>
    <property type="project" value="UniProtKB-SubCell"/>
</dbReference>
<evidence type="ECO:0000256" key="5">
    <source>
        <dbReference type="ARBA" id="ARBA00023237"/>
    </source>
</evidence>
<gene>
    <name evidence="7" type="ORF">HMPREF9134_00234</name>
</gene>
<feature type="signal peptide" evidence="6">
    <location>
        <begin position="1"/>
        <end position="24"/>
    </location>
</feature>
<dbReference type="AlphaFoldDB" id="L1NHL1"/>
<dbReference type="Gene3D" id="1.20.1600.10">
    <property type="entry name" value="Outer membrane efflux proteins (OEP)"/>
    <property type="match status" value="1"/>
</dbReference>
<dbReference type="InterPro" id="IPR051906">
    <property type="entry name" value="TolC-like"/>
</dbReference>
<dbReference type="STRING" id="1127696.HMPREF9134_00234"/>
<comment type="subcellular location">
    <subcellularLocation>
        <location evidence="1">Cell outer membrane</location>
    </subcellularLocation>
</comment>
<keyword evidence="4" id="KW-0472">Membrane</keyword>
<evidence type="ECO:0000313" key="7">
    <source>
        <dbReference type="EMBL" id="EKY02791.1"/>
    </source>
</evidence>
<reference evidence="7 8" key="1">
    <citation type="submission" date="2012-05" db="EMBL/GenBank/DDBJ databases">
        <authorList>
            <person name="Weinstock G."/>
            <person name="Sodergren E."/>
            <person name="Lobos E.A."/>
            <person name="Fulton L."/>
            <person name="Fulton R."/>
            <person name="Courtney L."/>
            <person name="Fronick C."/>
            <person name="O'Laughlin M."/>
            <person name="Godfrey J."/>
            <person name="Wilson R.M."/>
            <person name="Miner T."/>
            <person name="Farmer C."/>
            <person name="Delehaunty K."/>
            <person name="Cordes M."/>
            <person name="Minx P."/>
            <person name="Tomlinson C."/>
            <person name="Chen J."/>
            <person name="Wollam A."/>
            <person name="Pepin K.H."/>
            <person name="Bhonagiri V."/>
            <person name="Zhang X."/>
            <person name="Suruliraj S."/>
            <person name="Warren W."/>
            <person name="Mitreva M."/>
            <person name="Mardis E.R."/>
            <person name="Wilson R.K."/>
        </authorList>
    </citation>
    <scope>NUCLEOTIDE SEQUENCE [LARGE SCALE GENOMIC DNA]</scope>
    <source>
        <strain evidence="7 8">F0037</strain>
    </source>
</reference>
<proteinExistence type="predicted"/>
<dbReference type="GO" id="GO:0015288">
    <property type="term" value="F:porin activity"/>
    <property type="evidence" value="ECO:0007669"/>
    <property type="project" value="TreeGrafter"/>
</dbReference>
<keyword evidence="6" id="KW-0732">Signal</keyword>
<evidence type="ECO:0000256" key="6">
    <source>
        <dbReference type="SAM" id="SignalP"/>
    </source>
</evidence>
<keyword evidence="2" id="KW-1134">Transmembrane beta strand</keyword>
<dbReference type="Proteomes" id="UP000010408">
    <property type="component" value="Unassembled WGS sequence"/>
</dbReference>
<dbReference type="PATRIC" id="fig|1127696.3.peg.191"/>
<keyword evidence="3" id="KW-0812">Transmembrane</keyword>
<dbReference type="PANTHER" id="PTHR30026">
    <property type="entry name" value="OUTER MEMBRANE PROTEIN TOLC"/>
    <property type="match status" value="1"/>
</dbReference>
<evidence type="ECO:0008006" key="9">
    <source>
        <dbReference type="Google" id="ProtNLM"/>
    </source>
</evidence>
<organism evidence="7 8">
    <name type="scientific">Porphyromonas catoniae F0037</name>
    <dbReference type="NCBI Taxonomy" id="1127696"/>
    <lineage>
        <taxon>Bacteria</taxon>
        <taxon>Pseudomonadati</taxon>
        <taxon>Bacteroidota</taxon>
        <taxon>Bacteroidia</taxon>
        <taxon>Bacteroidales</taxon>
        <taxon>Porphyromonadaceae</taxon>
        <taxon>Porphyromonas</taxon>
    </lineage>
</organism>
<dbReference type="PANTHER" id="PTHR30026:SF20">
    <property type="entry name" value="OUTER MEMBRANE PROTEIN TOLC"/>
    <property type="match status" value="1"/>
</dbReference>
<evidence type="ECO:0000313" key="8">
    <source>
        <dbReference type="Proteomes" id="UP000010408"/>
    </source>
</evidence>
<feature type="chain" id="PRO_5003954624" description="Outer membrane efflux protein" evidence="6">
    <location>
        <begin position="25"/>
        <end position="427"/>
    </location>
</feature>
<dbReference type="HOGENOM" id="CLU_637521_0_0_10"/>
<accession>L1NHL1</accession>
<evidence type="ECO:0000256" key="3">
    <source>
        <dbReference type="ARBA" id="ARBA00022692"/>
    </source>
</evidence>
<protein>
    <recommendedName>
        <fullName evidence="9">Outer membrane efflux protein</fullName>
    </recommendedName>
</protein>
<dbReference type="SUPFAM" id="SSF56954">
    <property type="entry name" value="Outer membrane efflux proteins (OEP)"/>
    <property type="match status" value="1"/>
</dbReference>
<sequence>MARILTKALALALLTLLIPRAGFAQELTLEECWRRAEAHYPLSRQYALIEQTKDYSLSNASKRYHPQLTLNAKASYQSEVTKMPLDFASLGIPISLPEVERDQYGVTIDVSQLLWDGGRTAATCATINSEAEVNRAETDVSLYALRRRVSEIYFALLLLSEQQSYNDLFHEEVLRTKHKVETLINGGVATSSDLDAVEADRIRSERTRSEYLALRHSYLGALSLLMGDTLSDSTKLRFPTAEIAEQRHKTRPELHVLDRQTQALGARRKELSASLLPTLGLFAQGGYARPGLNLLDRDFAPYYIVGARLSWSLGNLYTHRNNKRLLSTQERSLDLKRETFITNQQIEITNKTGALEKVRTQLHYDNELIALRRRVYSSSVAKMEHGTLSGADLMRDLTQVRLAEQEKILHQVQYLQLLYDLRWLSGV</sequence>
<dbReference type="GO" id="GO:0015562">
    <property type="term" value="F:efflux transmembrane transporter activity"/>
    <property type="evidence" value="ECO:0007669"/>
    <property type="project" value="InterPro"/>
</dbReference>
<dbReference type="GO" id="GO:1990281">
    <property type="term" value="C:efflux pump complex"/>
    <property type="evidence" value="ECO:0007669"/>
    <property type="project" value="TreeGrafter"/>
</dbReference>
<dbReference type="RefSeq" id="WP_005468363.1">
    <property type="nucleotide sequence ID" value="NZ_KB291042.1"/>
</dbReference>
<comment type="caution">
    <text evidence="7">The sequence shown here is derived from an EMBL/GenBank/DDBJ whole genome shotgun (WGS) entry which is preliminary data.</text>
</comment>
<evidence type="ECO:0000256" key="1">
    <source>
        <dbReference type="ARBA" id="ARBA00004442"/>
    </source>
</evidence>
<dbReference type="EMBL" id="AMEQ01000010">
    <property type="protein sequence ID" value="EKY02791.1"/>
    <property type="molecule type" value="Genomic_DNA"/>
</dbReference>
<keyword evidence="5" id="KW-0998">Cell outer membrane</keyword>
<evidence type="ECO:0000256" key="4">
    <source>
        <dbReference type="ARBA" id="ARBA00023136"/>
    </source>
</evidence>
<name>L1NHL1_9PORP</name>